<feature type="transmembrane region" description="Helical" evidence="5">
    <location>
        <begin position="400"/>
        <end position="418"/>
    </location>
</feature>
<dbReference type="Proteomes" id="UP000287239">
    <property type="component" value="Unassembled WGS sequence"/>
</dbReference>
<feature type="transmembrane region" description="Helical" evidence="5">
    <location>
        <begin position="49"/>
        <end position="74"/>
    </location>
</feature>
<dbReference type="GeneID" id="98569036"/>
<evidence type="ECO:0000313" key="6">
    <source>
        <dbReference type="EMBL" id="RST93164.1"/>
    </source>
</evidence>
<dbReference type="PIRSF" id="PIRSF006060">
    <property type="entry name" value="AA_transporter"/>
    <property type="match status" value="1"/>
</dbReference>
<dbReference type="InterPro" id="IPR050598">
    <property type="entry name" value="AminoAcid_Transporter"/>
</dbReference>
<dbReference type="GO" id="GO:0016020">
    <property type="term" value="C:membrane"/>
    <property type="evidence" value="ECO:0007669"/>
    <property type="project" value="UniProtKB-SubCell"/>
</dbReference>
<feature type="transmembrane region" description="Helical" evidence="5">
    <location>
        <begin position="424"/>
        <end position="441"/>
    </location>
</feature>
<evidence type="ECO:0000256" key="5">
    <source>
        <dbReference type="SAM" id="Phobius"/>
    </source>
</evidence>
<feature type="transmembrane region" description="Helical" evidence="5">
    <location>
        <begin position="132"/>
        <end position="150"/>
    </location>
</feature>
<evidence type="ECO:0000313" key="7">
    <source>
        <dbReference type="Proteomes" id="UP000287239"/>
    </source>
</evidence>
<feature type="transmembrane region" description="Helical" evidence="5">
    <location>
        <begin position="16"/>
        <end position="37"/>
    </location>
</feature>
<comment type="subcellular location">
    <subcellularLocation>
        <location evidence="1">Membrane</location>
        <topology evidence="1">Multi-pass membrane protein</topology>
    </subcellularLocation>
</comment>
<dbReference type="PANTHER" id="PTHR11785:SF512">
    <property type="entry name" value="SOBREMESA, ISOFORM B"/>
    <property type="match status" value="1"/>
</dbReference>
<keyword evidence="4 5" id="KW-0472">Membrane</keyword>
<dbReference type="PANTHER" id="PTHR11785">
    <property type="entry name" value="AMINO ACID TRANSPORTER"/>
    <property type="match status" value="1"/>
</dbReference>
<feature type="transmembrane region" description="Helical" evidence="5">
    <location>
        <begin position="361"/>
        <end position="380"/>
    </location>
</feature>
<evidence type="ECO:0000256" key="4">
    <source>
        <dbReference type="ARBA" id="ARBA00023136"/>
    </source>
</evidence>
<keyword evidence="7" id="KW-1185">Reference proteome</keyword>
<feature type="transmembrane region" description="Helical" evidence="5">
    <location>
        <begin position="236"/>
        <end position="256"/>
    </location>
</feature>
<dbReference type="InterPro" id="IPR002293">
    <property type="entry name" value="AA/rel_permease1"/>
</dbReference>
<proteinExistence type="predicted"/>
<feature type="transmembrane region" description="Helical" evidence="5">
    <location>
        <begin position="336"/>
        <end position="355"/>
    </location>
</feature>
<keyword evidence="2 5" id="KW-0812">Transmembrane</keyword>
<keyword evidence="3 5" id="KW-1133">Transmembrane helix</keyword>
<dbReference type="EMBL" id="NGJU01000019">
    <property type="protein sequence ID" value="RST93164.1"/>
    <property type="molecule type" value="Genomic_DNA"/>
</dbReference>
<sequence>MEKSHVQDRKGSLKKTIGVVEATLLVVGIVIGSGVFYKPTAVLAAIQAPGFALLIWVIGGALTLAGSLTLAEIGSAIPKTGGLYVYIKELFGDRMAFLFGWVQILVYYPGLSAALAVILATQTTTFIPLTSMQQKFLAAGYMILIMAINIASTKFATKFNTVFTIGKLMPIIFIAIFGMLMGDQHSFTPFMPSADVNIGTGFSAALLGVLFGYEGWIAVSNLSGELKNPKKDYPKAIFFGIMIITVAYLGVNIGVLNAMSVEEIIQSDKVVSDAAVILFGNIGSKIISVGILVSIVGSLSGFLMSSGRLPYAMAQEKMIPLPKFFGKVADKGDTPINSLIFITVLSIFYIFSGSYNTLTDLSVFVTWMFLIIGMSGIFVLRTKRKELSEQSDYKVPFYPVVPIIGIVGATYVVGSTLISGAKMAIFGVIIMFLGLPIYEYLKRKQWT</sequence>
<feature type="transmembrane region" description="Helical" evidence="5">
    <location>
        <begin position="95"/>
        <end position="120"/>
    </location>
</feature>
<accession>A0A429ZHU6</accession>
<dbReference type="Gene3D" id="1.20.1740.10">
    <property type="entry name" value="Amino acid/polyamine transporter I"/>
    <property type="match status" value="1"/>
</dbReference>
<comment type="caution">
    <text evidence="6">The sequence shown here is derived from an EMBL/GenBank/DDBJ whole genome shotgun (WGS) entry which is preliminary data.</text>
</comment>
<dbReference type="Pfam" id="PF13520">
    <property type="entry name" value="AA_permease_2"/>
    <property type="match status" value="1"/>
</dbReference>
<dbReference type="GO" id="GO:0015179">
    <property type="term" value="F:L-amino acid transmembrane transporter activity"/>
    <property type="evidence" value="ECO:0007669"/>
    <property type="project" value="TreeGrafter"/>
</dbReference>
<evidence type="ECO:0000256" key="2">
    <source>
        <dbReference type="ARBA" id="ARBA00022692"/>
    </source>
</evidence>
<dbReference type="RefSeq" id="WP_126781374.1">
    <property type="nucleotide sequence ID" value="NZ_JBQDMR010000004.1"/>
</dbReference>
<name>A0A429ZHU6_9ENTE</name>
<protein>
    <submittedName>
        <fullName evidence="6">Amino acid permease</fullName>
    </submittedName>
</protein>
<feature type="transmembrane region" description="Helical" evidence="5">
    <location>
        <begin position="276"/>
        <end position="303"/>
    </location>
</feature>
<dbReference type="OrthoDB" id="3181223at2"/>
<organism evidence="6 7">
    <name type="scientific">Vagococcus salmoninarum</name>
    <dbReference type="NCBI Taxonomy" id="2739"/>
    <lineage>
        <taxon>Bacteria</taxon>
        <taxon>Bacillati</taxon>
        <taxon>Bacillota</taxon>
        <taxon>Bacilli</taxon>
        <taxon>Lactobacillales</taxon>
        <taxon>Enterococcaceae</taxon>
        <taxon>Vagococcus</taxon>
    </lineage>
</organism>
<dbReference type="AlphaFoldDB" id="A0A429ZHU6"/>
<feature type="transmembrane region" description="Helical" evidence="5">
    <location>
        <begin position="162"/>
        <end position="182"/>
    </location>
</feature>
<evidence type="ECO:0000256" key="3">
    <source>
        <dbReference type="ARBA" id="ARBA00022989"/>
    </source>
</evidence>
<feature type="transmembrane region" description="Helical" evidence="5">
    <location>
        <begin position="202"/>
        <end position="224"/>
    </location>
</feature>
<gene>
    <name evidence="6" type="ORF">CBF35_11870</name>
</gene>
<reference evidence="6 7" key="1">
    <citation type="submission" date="2017-05" db="EMBL/GenBank/DDBJ databases">
        <title>Vagococcus spp. assemblies.</title>
        <authorList>
            <person name="Gulvik C.A."/>
        </authorList>
    </citation>
    <scope>NUCLEOTIDE SEQUENCE [LARGE SCALE GENOMIC DNA]</scope>
    <source>
        <strain evidence="6 7">NCFB 2777</strain>
    </source>
</reference>
<evidence type="ECO:0000256" key="1">
    <source>
        <dbReference type="ARBA" id="ARBA00004141"/>
    </source>
</evidence>